<dbReference type="Pfam" id="PF01381">
    <property type="entry name" value="HTH_3"/>
    <property type="match status" value="1"/>
</dbReference>
<evidence type="ECO:0000259" key="1">
    <source>
        <dbReference type="PROSITE" id="PS50943"/>
    </source>
</evidence>
<reference evidence="2 3" key="1">
    <citation type="submission" date="2018-08" db="EMBL/GenBank/DDBJ databases">
        <title>A genome reference for cultivated species of the human gut microbiota.</title>
        <authorList>
            <person name="Zou Y."/>
            <person name="Xue W."/>
            <person name="Luo G."/>
        </authorList>
    </citation>
    <scope>NUCLEOTIDE SEQUENCE [LARGE SCALE GENOMIC DNA]</scope>
    <source>
        <strain evidence="2 3">AM25-6</strain>
    </source>
</reference>
<dbReference type="GO" id="GO:0003677">
    <property type="term" value="F:DNA binding"/>
    <property type="evidence" value="ECO:0007669"/>
    <property type="project" value="InterPro"/>
</dbReference>
<dbReference type="SUPFAM" id="SSF47413">
    <property type="entry name" value="lambda repressor-like DNA-binding domains"/>
    <property type="match status" value="1"/>
</dbReference>
<dbReference type="Gene3D" id="1.10.260.40">
    <property type="entry name" value="lambda repressor-like DNA-binding domains"/>
    <property type="match status" value="1"/>
</dbReference>
<dbReference type="PROSITE" id="PS50943">
    <property type="entry name" value="HTH_CROC1"/>
    <property type="match status" value="1"/>
</dbReference>
<dbReference type="CDD" id="cd00093">
    <property type="entry name" value="HTH_XRE"/>
    <property type="match status" value="1"/>
</dbReference>
<dbReference type="EMBL" id="QUSM01000009">
    <property type="protein sequence ID" value="RGD72938.1"/>
    <property type="molecule type" value="Genomic_DNA"/>
</dbReference>
<organism evidence="2 3">
    <name type="scientific">Anaerofustis stercorihominis</name>
    <dbReference type="NCBI Taxonomy" id="214853"/>
    <lineage>
        <taxon>Bacteria</taxon>
        <taxon>Bacillati</taxon>
        <taxon>Bacillota</taxon>
        <taxon>Clostridia</taxon>
        <taxon>Eubacteriales</taxon>
        <taxon>Eubacteriaceae</taxon>
        <taxon>Anaerofustis</taxon>
    </lineage>
</organism>
<evidence type="ECO:0000313" key="2">
    <source>
        <dbReference type="EMBL" id="RGD72938.1"/>
    </source>
</evidence>
<protein>
    <submittedName>
        <fullName evidence="2">XRE family transcriptional regulator</fullName>
    </submittedName>
</protein>
<gene>
    <name evidence="2" type="ORF">DW687_11910</name>
</gene>
<dbReference type="AlphaFoldDB" id="A0A3E3DW73"/>
<sequence length="70" mass="8371">MYKEIKKMRANLINARKEKGYTQQYVADYLGIGVNAYQKIEYGTRLGKIATWDKLEDLFNIHQRVLRKLY</sequence>
<accession>A0A3E3DW73</accession>
<dbReference type="InterPro" id="IPR001387">
    <property type="entry name" value="Cro/C1-type_HTH"/>
</dbReference>
<proteinExistence type="predicted"/>
<feature type="domain" description="HTH cro/C1-type" evidence="1">
    <location>
        <begin position="12"/>
        <end position="66"/>
    </location>
</feature>
<name>A0A3E3DW73_9FIRM</name>
<dbReference type="InterPro" id="IPR010982">
    <property type="entry name" value="Lambda_DNA-bd_dom_sf"/>
</dbReference>
<comment type="caution">
    <text evidence="2">The sequence shown here is derived from an EMBL/GenBank/DDBJ whole genome shotgun (WGS) entry which is preliminary data.</text>
</comment>
<dbReference type="Proteomes" id="UP000261212">
    <property type="component" value="Unassembled WGS sequence"/>
</dbReference>
<evidence type="ECO:0000313" key="3">
    <source>
        <dbReference type="Proteomes" id="UP000261212"/>
    </source>
</evidence>
<dbReference type="SMART" id="SM00530">
    <property type="entry name" value="HTH_XRE"/>
    <property type="match status" value="1"/>
</dbReference>